<dbReference type="InterPro" id="IPR000073">
    <property type="entry name" value="AB_hydrolase_1"/>
</dbReference>
<dbReference type="Proteomes" id="UP000249363">
    <property type="component" value="Unassembled WGS sequence"/>
</dbReference>
<dbReference type="OrthoDB" id="1263307at2759"/>
<evidence type="ECO:0000313" key="3">
    <source>
        <dbReference type="Proteomes" id="UP000249363"/>
    </source>
</evidence>
<dbReference type="PANTHER" id="PTHR37017">
    <property type="entry name" value="AB HYDROLASE-1 DOMAIN-CONTAINING PROTEIN-RELATED"/>
    <property type="match status" value="1"/>
</dbReference>
<gene>
    <name evidence="2" type="ORF">BHQ10_004951</name>
</gene>
<reference evidence="2 3" key="1">
    <citation type="journal article" date="2017" name="Biotechnol. Biofuels">
        <title>Differential beta-glucosidase expression as a function of carbon source availability in Talaromyces amestolkiae: a genomic and proteomic approach.</title>
        <authorList>
            <person name="de Eugenio L.I."/>
            <person name="Mendez-Liter J.A."/>
            <person name="Nieto-Dominguez M."/>
            <person name="Alonso L."/>
            <person name="Gil-Munoz J."/>
            <person name="Barriuso J."/>
            <person name="Prieto A."/>
            <person name="Martinez M.J."/>
        </authorList>
    </citation>
    <scope>NUCLEOTIDE SEQUENCE [LARGE SCALE GENOMIC DNA]</scope>
    <source>
        <strain evidence="2 3">CIB</strain>
    </source>
</reference>
<dbReference type="Gene3D" id="3.40.50.1820">
    <property type="entry name" value="alpha/beta hydrolase"/>
    <property type="match status" value="1"/>
</dbReference>
<evidence type="ECO:0000259" key="1">
    <source>
        <dbReference type="Pfam" id="PF12697"/>
    </source>
</evidence>
<dbReference type="RefSeq" id="XP_040733455.1">
    <property type="nucleotide sequence ID" value="XM_040877373.1"/>
</dbReference>
<name>A0A364KZG8_TALAM</name>
<dbReference type="InterPro" id="IPR029058">
    <property type="entry name" value="AB_hydrolase_fold"/>
</dbReference>
<dbReference type="SUPFAM" id="SSF53474">
    <property type="entry name" value="alpha/beta-Hydrolases"/>
    <property type="match status" value="1"/>
</dbReference>
<dbReference type="GeneID" id="63794167"/>
<dbReference type="STRING" id="1196081.A0A364KZG8"/>
<dbReference type="EMBL" id="MIKG01000008">
    <property type="protein sequence ID" value="RAO68939.1"/>
    <property type="molecule type" value="Genomic_DNA"/>
</dbReference>
<feature type="domain" description="AB hydrolase-1" evidence="1">
    <location>
        <begin position="6"/>
        <end position="269"/>
    </location>
</feature>
<sequence length="279" mass="31034">MDAFTVVICHGSYHTPIPYKPFMTALQKQRIEAYCPQLPTADLIKLNVSPSPNGSPDFDSPPPATGYPQPADDAIVINELLEKLIEKQGKNVLLFGHSSGGFLATYVARRKYQKKARKENNLEGGIIGIFYACAFLVPVGESCHSFFQPKDGSEGVVPPFCRFHGNGFEGIASTVDAAKYFFNGLPEDEAKYYESTMTASPVLRTVLDHDAYRELPCAALICENDLALPHAYQEMMVAMQTEREETHFTVYKCDAGHSPHLTWTDRLVECVQEWAVSIM</sequence>
<comment type="caution">
    <text evidence="2">The sequence shown here is derived from an EMBL/GenBank/DDBJ whole genome shotgun (WGS) entry which is preliminary data.</text>
</comment>
<dbReference type="Pfam" id="PF12697">
    <property type="entry name" value="Abhydrolase_6"/>
    <property type="match status" value="1"/>
</dbReference>
<dbReference type="PANTHER" id="PTHR37017:SF13">
    <property type="entry name" value="AB HYDROLASE-1 DOMAIN-CONTAINING PROTEIN"/>
    <property type="match status" value="1"/>
</dbReference>
<protein>
    <recommendedName>
        <fullName evidence="1">AB hydrolase-1 domain-containing protein</fullName>
    </recommendedName>
</protein>
<accession>A0A364KZG8</accession>
<evidence type="ECO:0000313" key="2">
    <source>
        <dbReference type="EMBL" id="RAO68939.1"/>
    </source>
</evidence>
<dbReference type="InterPro" id="IPR052897">
    <property type="entry name" value="Sec-Metab_Biosynth_Hydrolase"/>
</dbReference>
<dbReference type="AlphaFoldDB" id="A0A364KZG8"/>
<keyword evidence="3" id="KW-1185">Reference proteome</keyword>
<proteinExistence type="predicted"/>
<organism evidence="2 3">
    <name type="scientific">Talaromyces amestolkiae</name>
    <dbReference type="NCBI Taxonomy" id="1196081"/>
    <lineage>
        <taxon>Eukaryota</taxon>
        <taxon>Fungi</taxon>
        <taxon>Dikarya</taxon>
        <taxon>Ascomycota</taxon>
        <taxon>Pezizomycotina</taxon>
        <taxon>Eurotiomycetes</taxon>
        <taxon>Eurotiomycetidae</taxon>
        <taxon>Eurotiales</taxon>
        <taxon>Trichocomaceae</taxon>
        <taxon>Talaromyces</taxon>
        <taxon>Talaromyces sect. Talaromyces</taxon>
    </lineage>
</organism>